<proteinExistence type="predicted"/>
<dbReference type="EMBL" id="JAEILT010000038">
    <property type="protein sequence ID" value="MBJ2138516.1"/>
    <property type="molecule type" value="Genomic_DNA"/>
</dbReference>
<dbReference type="InterPro" id="IPR003343">
    <property type="entry name" value="Big_2"/>
</dbReference>
<reference evidence="3 5" key="1">
    <citation type="journal article" date="2014" name="Int. J. Syst. Evol. Microbiol.">
        <title>Complete genome sequence of Corynebacterium casei LMG S-19264T (=DSM 44701T), isolated from a smear-ripened cheese.</title>
        <authorList>
            <consortium name="US DOE Joint Genome Institute (JGI-PGF)"/>
            <person name="Walter F."/>
            <person name="Albersmeier A."/>
            <person name="Kalinowski J."/>
            <person name="Ruckert C."/>
        </authorList>
    </citation>
    <scope>NUCLEOTIDE SEQUENCE [LARGE SCALE GENOMIC DNA]</scope>
    <source>
        <strain evidence="3 5">KCTC 32337</strain>
    </source>
</reference>
<dbReference type="Proteomes" id="UP000622604">
    <property type="component" value="Unassembled WGS sequence"/>
</dbReference>
<dbReference type="SUPFAM" id="SSF49373">
    <property type="entry name" value="Invasin/intimin cell-adhesion fragments"/>
    <property type="match status" value="1"/>
</dbReference>
<organism evidence="3 5">
    <name type="scientific">Paraglaciecola chathamensis</name>
    <dbReference type="NCBI Taxonomy" id="368405"/>
    <lineage>
        <taxon>Bacteria</taxon>
        <taxon>Pseudomonadati</taxon>
        <taxon>Pseudomonadota</taxon>
        <taxon>Gammaproteobacteria</taxon>
        <taxon>Alteromonadales</taxon>
        <taxon>Alteromonadaceae</taxon>
        <taxon>Paraglaciecola</taxon>
    </lineage>
</organism>
<dbReference type="Proteomes" id="UP000649232">
    <property type="component" value="Unassembled WGS sequence"/>
</dbReference>
<evidence type="ECO:0000256" key="1">
    <source>
        <dbReference type="SAM" id="SignalP"/>
    </source>
</evidence>
<dbReference type="EMBL" id="BMZC01000011">
    <property type="protein sequence ID" value="GGZ74477.1"/>
    <property type="molecule type" value="Genomic_DNA"/>
</dbReference>
<evidence type="ECO:0000313" key="4">
    <source>
        <dbReference type="EMBL" id="MBJ2138516.1"/>
    </source>
</evidence>
<dbReference type="AlphaFoldDB" id="A0A8H9ICA6"/>
<evidence type="ECO:0000313" key="5">
    <source>
        <dbReference type="Proteomes" id="UP000622604"/>
    </source>
</evidence>
<dbReference type="PROSITE" id="PS51257">
    <property type="entry name" value="PROKAR_LIPOPROTEIN"/>
    <property type="match status" value="1"/>
</dbReference>
<keyword evidence="1" id="KW-0732">Signal</keyword>
<comment type="caution">
    <text evidence="3">The sequence shown here is derived from an EMBL/GenBank/DDBJ whole genome shotgun (WGS) entry which is preliminary data.</text>
</comment>
<feature type="signal peptide" evidence="1">
    <location>
        <begin position="1"/>
        <end position="23"/>
    </location>
</feature>
<accession>A0A8H9ICA6</accession>
<dbReference type="Pfam" id="PF02368">
    <property type="entry name" value="Big_2"/>
    <property type="match status" value="1"/>
</dbReference>
<protein>
    <submittedName>
        <fullName evidence="4">Ig-like domain-containing protein</fullName>
    </submittedName>
</protein>
<gene>
    <name evidence="3" type="ORF">GCM10011274_36060</name>
    <name evidence="4" type="ORF">JEU11_18840</name>
</gene>
<feature type="domain" description="BIG2" evidence="2">
    <location>
        <begin position="210"/>
        <end position="288"/>
    </location>
</feature>
<feature type="domain" description="BIG2" evidence="2">
    <location>
        <begin position="308"/>
        <end position="395"/>
    </location>
</feature>
<name>A0A8H9ICA6_9ALTE</name>
<evidence type="ECO:0000313" key="3">
    <source>
        <dbReference type="EMBL" id="GGZ74477.1"/>
    </source>
</evidence>
<dbReference type="Gene3D" id="2.60.40.1080">
    <property type="match status" value="2"/>
</dbReference>
<dbReference type="RefSeq" id="WP_008305299.1">
    <property type="nucleotide sequence ID" value="NZ_BMZC01000011.1"/>
</dbReference>
<reference evidence="4 6" key="3">
    <citation type="submission" date="2020-12" db="EMBL/GenBank/DDBJ databases">
        <title>Draft genome sequences of nine environmental bacterial isolates colonizing plastic.</title>
        <authorList>
            <person name="Borre I."/>
            <person name="Sonnenschein E.C."/>
        </authorList>
    </citation>
    <scope>NUCLEOTIDE SEQUENCE [LARGE SCALE GENOMIC DNA]</scope>
    <source>
        <strain evidence="4 6">IB30</strain>
    </source>
</reference>
<evidence type="ECO:0000313" key="6">
    <source>
        <dbReference type="Proteomes" id="UP000649232"/>
    </source>
</evidence>
<feature type="chain" id="PRO_5034964677" evidence="1">
    <location>
        <begin position="24"/>
        <end position="566"/>
    </location>
</feature>
<dbReference type="InterPro" id="IPR008964">
    <property type="entry name" value="Invasin/intimin_cell_adhesion"/>
</dbReference>
<evidence type="ECO:0000259" key="2">
    <source>
        <dbReference type="SMART" id="SM00635"/>
    </source>
</evidence>
<sequence>MYTNLLKKCSLGLAVSLALTACGEGDGTQKLFGDDVPAPQVAQSNPTLTFDEGEVVTVDLTEGVTNPADTPIFIRKLTYLEKVIDEFGNEIPGPDGLVQNLFVGPPLPNRAVTAIENELTFDGTAFEDVLVHPYTVEQRDALIEQINTQNSEIEASNNADDDVSNDEPLITVPPELYSQGIYRFTYSVDNGADTQPEVELTITVNGVEVKPEAINLISDANVEVAKGYTAQINANLTPANTTYINPVFTSLDPQVASVSAQGLITGVELGTFTILVASQDGALTTEVTGEVVPLTDPTGIAIIDDDTAEEPNTLATVEVQLDTPLDLDYLLLPDTDEVEFTSNVLWTSSDTEKLTVDEDGLVTPLMYNNAVDMQEDNKVIVTATIEDTNLTYNTEVTIVPGTNLMAAGKREFSSDDALGEDFLFARTDAGQVNLGIIELRDDANSIDGQSLYVNSMGGNGVKAQFSPKAFAHAGVDTSVAHEVSFDVRVIQGSAIQVYFQSPGVINWQTTVLNVTPEQVANGEVVRFTHRFNSPGESRNDGSFYFNFHVEPSVEAYIDNLSYENVE</sequence>
<reference evidence="3" key="2">
    <citation type="submission" date="2020-09" db="EMBL/GenBank/DDBJ databases">
        <authorList>
            <person name="Sun Q."/>
            <person name="Kim S."/>
        </authorList>
    </citation>
    <scope>NUCLEOTIDE SEQUENCE</scope>
    <source>
        <strain evidence="3">KCTC 32337</strain>
    </source>
</reference>
<dbReference type="SMART" id="SM00635">
    <property type="entry name" value="BID_2"/>
    <property type="match status" value="2"/>
</dbReference>